<keyword evidence="3" id="KW-1185">Reference proteome</keyword>
<dbReference type="EMBL" id="CAIJEN010000001">
    <property type="protein sequence ID" value="CAD0082644.1"/>
    <property type="molecule type" value="Genomic_DNA"/>
</dbReference>
<evidence type="ECO:0000313" key="3">
    <source>
        <dbReference type="Proteomes" id="UP000716446"/>
    </source>
</evidence>
<comment type="caution">
    <text evidence="2">The sequence shown here is derived from an EMBL/GenBank/DDBJ whole genome shotgun (WGS) entry which is preliminary data.</text>
</comment>
<gene>
    <name evidence="2" type="ORF">AWRI4619_LOCUS1211</name>
</gene>
<name>A0A9N8J8T8_9PEZI</name>
<proteinExistence type="predicted"/>
<organism evidence="2 3">
    <name type="scientific">Aureobasidium vineae</name>
    <dbReference type="NCBI Taxonomy" id="2773715"/>
    <lineage>
        <taxon>Eukaryota</taxon>
        <taxon>Fungi</taxon>
        <taxon>Dikarya</taxon>
        <taxon>Ascomycota</taxon>
        <taxon>Pezizomycotina</taxon>
        <taxon>Dothideomycetes</taxon>
        <taxon>Dothideomycetidae</taxon>
        <taxon>Dothideales</taxon>
        <taxon>Saccotheciaceae</taxon>
        <taxon>Aureobasidium</taxon>
    </lineage>
</organism>
<dbReference type="InterPro" id="IPR056632">
    <property type="entry name" value="DUF7730"/>
</dbReference>
<reference evidence="2" key="1">
    <citation type="submission" date="2020-06" db="EMBL/GenBank/DDBJ databases">
        <authorList>
            <person name="Onetto C."/>
        </authorList>
    </citation>
    <scope>NUCLEOTIDE SEQUENCE</scope>
</reference>
<feature type="domain" description="DUF7730" evidence="1">
    <location>
        <begin position="27"/>
        <end position="117"/>
    </location>
</feature>
<evidence type="ECO:0000259" key="1">
    <source>
        <dbReference type="Pfam" id="PF24864"/>
    </source>
</evidence>
<dbReference type="AlphaFoldDB" id="A0A9N8J8T8"/>
<dbReference type="Proteomes" id="UP000716446">
    <property type="component" value="Unassembled WGS sequence"/>
</dbReference>
<evidence type="ECO:0000313" key="2">
    <source>
        <dbReference type="EMBL" id="CAD0082644.1"/>
    </source>
</evidence>
<accession>A0A9N8J8T8</accession>
<dbReference type="PANTHER" id="PTHR38790">
    <property type="entry name" value="2EXR DOMAIN-CONTAINING PROTEIN-RELATED"/>
    <property type="match status" value="1"/>
</dbReference>
<sequence>MDNSGKPNSVEESTQTEAPCEWRHTVSFLNLPRELREMIYSYIPHNSGAFTYDTRIKRQRQHWPSLDVGGCQGGTSFDDKYGNPGVAFGTGDHPFAILSTCRTIYSEALPILYARTSLGFWRPMYDCGGQKQNPDFVAQVFSSLPVHATQYITILQIQGELWFRNMETLVSTATEKLPSLKVLEIGLDPYHDLSHRKHWFDHRAMLRQSWPSVATLHLVAQKLSTINIVFSPPKDTVHIRAHDNGLWISGQPYQQFLWQHLQLSILCYEISIYGGILHNNAKQGMEVFMDHLVQRRDLLELRQTRKLAMECIAGTSGFKIENEKEWLTGITGRVIEVDEEKRKISVVSPKEAEVKWCRMTYTSEPRGL</sequence>
<protein>
    <recommendedName>
        <fullName evidence="1">DUF7730 domain-containing protein</fullName>
    </recommendedName>
</protein>
<dbReference type="Pfam" id="PF24864">
    <property type="entry name" value="DUF7730"/>
    <property type="match status" value="1"/>
</dbReference>